<evidence type="ECO:0000313" key="1">
    <source>
        <dbReference type="EMBL" id="AYV78021.1"/>
    </source>
</evidence>
<dbReference type="EMBL" id="MK072069">
    <property type="protein sequence ID" value="AYV78021.1"/>
    <property type="molecule type" value="Genomic_DNA"/>
</dbReference>
<accession>A0A3G4ZVJ4</accession>
<proteinExistence type="predicted"/>
<organism evidence="1">
    <name type="scientific">Edafosvirus sp</name>
    <dbReference type="NCBI Taxonomy" id="2487765"/>
    <lineage>
        <taxon>Viruses</taxon>
        <taxon>Varidnaviria</taxon>
        <taxon>Bamfordvirae</taxon>
        <taxon>Nucleocytoviricota</taxon>
        <taxon>Megaviricetes</taxon>
        <taxon>Imitervirales</taxon>
        <taxon>Mimiviridae</taxon>
        <taxon>Klosneuvirinae</taxon>
    </lineage>
</organism>
<reference evidence="1" key="1">
    <citation type="submission" date="2018-10" db="EMBL/GenBank/DDBJ databases">
        <title>Hidden diversity of soil giant viruses.</title>
        <authorList>
            <person name="Schulz F."/>
            <person name="Alteio L."/>
            <person name="Goudeau D."/>
            <person name="Ryan E.M."/>
            <person name="Malmstrom R.R."/>
            <person name="Blanchard J."/>
            <person name="Woyke T."/>
        </authorList>
    </citation>
    <scope>NUCLEOTIDE SEQUENCE</scope>
    <source>
        <strain evidence="1">EDV1</strain>
    </source>
</reference>
<sequence length="138" mass="15836">MVFVNGWKLLFSPSYGESFAPIPRPRAESTITIGPDGIVRDTYYAEIGDKVIFRNMSGEPHIITGDALDNITLNKYGDTYTTLYDKPGMYKFFLDNDNMAYNLNVAQADYELDPVYYANDERSFSNYYNLYNADIANW</sequence>
<dbReference type="InterPro" id="IPR008972">
    <property type="entry name" value="Cupredoxin"/>
</dbReference>
<dbReference type="SUPFAM" id="SSF49503">
    <property type="entry name" value="Cupredoxins"/>
    <property type="match status" value="1"/>
</dbReference>
<protein>
    <submittedName>
        <fullName evidence="1">Uncharacterized protein</fullName>
    </submittedName>
</protein>
<name>A0A3G4ZVJ4_9VIRU</name>
<gene>
    <name evidence="1" type="ORF">Edafosvirus4_5</name>
</gene>